<feature type="region of interest" description="Disordered" evidence="9">
    <location>
        <begin position="1698"/>
        <end position="1725"/>
    </location>
</feature>
<dbReference type="SMART" id="SM00382">
    <property type="entry name" value="AAA"/>
    <property type="match status" value="1"/>
</dbReference>
<dbReference type="FunFam" id="3.40.50.300:FF:000335">
    <property type="entry name" value="ATP binding cassette subfamily A member 5"/>
    <property type="match status" value="1"/>
</dbReference>
<evidence type="ECO:0000256" key="4">
    <source>
        <dbReference type="ARBA" id="ARBA00022692"/>
    </source>
</evidence>
<feature type="region of interest" description="Disordered" evidence="9">
    <location>
        <begin position="262"/>
        <end position="311"/>
    </location>
</feature>
<feature type="transmembrane region" description="Helical" evidence="10">
    <location>
        <begin position="7"/>
        <end position="31"/>
    </location>
</feature>
<feature type="transmembrane region" description="Helical" evidence="10">
    <location>
        <begin position="1177"/>
        <end position="1199"/>
    </location>
</feature>
<dbReference type="PANTHER" id="PTHR19229:SF250">
    <property type="entry name" value="ABC TRANSPORTER DOMAIN-CONTAINING PROTEIN-RELATED"/>
    <property type="match status" value="1"/>
</dbReference>
<dbReference type="GO" id="GO:0005524">
    <property type="term" value="F:ATP binding"/>
    <property type="evidence" value="ECO:0007669"/>
    <property type="project" value="UniProtKB-KW"/>
</dbReference>
<comment type="similarity">
    <text evidence="2">Belongs to the ABC transporter superfamily. ABCA family.</text>
</comment>
<evidence type="ECO:0000256" key="10">
    <source>
        <dbReference type="SAM" id="Phobius"/>
    </source>
</evidence>
<feature type="transmembrane region" description="Helical" evidence="10">
    <location>
        <begin position="1109"/>
        <end position="1136"/>
    </location>
</feature>
<dbReference type="InterPro" id="IPR013525">
    <property type="entry name" value="ABC2_TM"/>
</dbReference>
<evidence type="ECO:0000256" key="1">
    <source>
        <dbReference type="ARBA" id="ARBA00004141"/>
    </source>
</evidence>
<dbReference type="InterPro" id="IPR003439">
    <property type="entry name" value="ABC_transporter-like_ATP-bd"/>
</dbReference>
<dbReference type="GO" id="GO:0005319">
    <property type="term" value="F:lipid transporter activity"/>
    <property type="evidence" value="ECO:0007669"/>
    <property type="project" value="TreeGrafter"/>
</dbReference>
<sequence length="1753" mass="189623">VVKHSDISVLFVFFWIYSLSIVSFSMFVSSFFSRAKVAAAVAGLAYWVAYMPYSVFNRFEEILTLDQKNAMCLLSPTGMGVGMSLIAKWEFLEEGIQWSNLALPPPITSTGASPSNDHSLFSVWLMLLMDIILYQAFLVVGRALPIRFVAHVSGQASKTPQSDHVPADKVETKAANPFRWQVLAWYIEKVCPGTLGLPIVVKLSSVKFPFYRSATSPSLEERKHSCSASALVLSLAAFVLAACLDLDGGMLLKRDQDKQADWSSLPSNLEKTEEQSSQGLEAPSGGADALNLRSKGSSLDPKKESRGDVAQVSVPPSVQLKNLSKTFAGGKQAGLCRVDDAPKQLGHGYLPAFVVSYTYWVSSYTEVFNGLYPPTGGDVLVHGVSVRSDSIGVRRQLGVCLQHNALYENITVEEHLRLFCCLKSVPQKQVQSEVDALLRDTGLTPKRHAPSRALSGGMKRKLSIGIALAGGSRVVTLDEPTAGVDATSRRDIWHLLVKSKANRTILLSTHFMDEADILSDRIAIIAEGKLTAIASSMALKRHFADGYMLTVVCADDADIGKLGEVVYGAVPNASFAGARGQEFCYVLPFSGRSQFPVLFANLQDQQVRAELKIETYGLSAASMEEVFLKASSVHEKGLHGQVRNGSLDFGPGMAGKSDADSTPVGGDAAAAIVLSRPNDTPWSTTPAAGLPSPFVGPTARCEARQIVVQCVAYAFWMVASTGAFSRFLLWLTFGSVASSIGAQAPSFGGYRKGQNRAGTARDPVGAKQVGKDTAKGTASEFGVLGMPLNPCDDEQEPPPMSPQCMGDGGSSSDFGQELKELPKKPKATAALHGHGTDFKVYKDSPKLKTPSLSGPKLWRQQLDALFRKRALSVRRDRKAWASQLLLPAMFVLLALVAARIMEQGEALPPLMLSNDMFIGTTNAGTTNAQNQHVIPLHDTRNDIFSKNVSEALEAGKCANDFLLPVKGGAGSSMAEYLMMQGSSLSSTYGAISIDGEPGPDGKASLTFWFKNQAYHVIPSMVNLWNTARFRLLGFQDAKIKVWSHPLPKTQALLQQEMLGSSQVFRDLTVAITVILAMGFIPASFIVYLVHEKVSNGKHQQLLTGVSPAMYWVSSYLWDIVNYMLPLLVCFLLFIVFEVSSYAGDQLPAMFMLLLCYGLCMTPLMYCLEPVFSVPSTAYVTLICTNIFTGTISTLSVAVLELYQAEIPNLVPVLNFAKAVFPWILPNYCLGRGMLEISVNYYLNFAGQTFGVCLQKGGTCYVDPLSMDVAGKYVFSLLVMAPVWFGVRLLVEWGFFLRGCRKRLAASRATGQHADEDSRIKDEAVLLESRRVAAAEGTATDNLVLHNLEKSFVPAFRCCSRRPSVALRAVRGVSVGVPAGECFGLLGVNGAGKTTAMRMITGDTDISHGDVLVGGASVQNERDRARRHLGYCPQFDALPEKLTVRETLALYARIRGLPGADIKQSVNVMVSRMCLEAHQNQTCEHLSGGNKRKLSTALALIGEPDVVLLDEPSTGVDVGARRFLWDIIGEIRKSGHAVVLTSHSMEECEVLCTRLTIMVHGQFRCLGSPTQLKAKYGGGYCLSVKALPGQESASKGIADNTACIREFVSAKVPMAILTEVSVGLLRYSLGRGANQGDQDLPLGEIFRAFEDAAAEGGALEGRLSDYSISQTSLEEVFLHFSRESESGLSQVDGTPVILDVDRGGSHEMSSPAPQAFPPSSPPDDEEVIQVERQAVEMMAAEAAPSSESADLVEL</sequence>
<dbReference type="GO" id="GO:0016887">
    <property type="term" value="F:ATP hydrolysis activity"/>
    <property type="evidence" value="ECO:0007669"/>
    <property type="project" value="InterPro"/>
</dbReference>
<dbReference type="PROSITE" id="PS50893">
    <property type="entry name" value="ABC_TRANSPORTER_2"/>
    <property type="match status" value="2"/>
</dbReference>
<evidence type="ECO:0000259" key="11">
    <source>
        <dbReference type="PROSITE" id="PS50893"/>
    </source>
</evidence>
<dbReference type="SUPFAM" id="SSF52540">
    <property type="entry name" value="P-loop containing nucleoside triphosphate hydrolases"/>
    <property type="match status" value="2"/>
</dbReference>
<dbReference type="CDD" id="cd03263">
    <property type="entry name" value="ABC_subfamily_A"/>
    <property type="match status" value="2"/>
</dbReference>
<dbReference type="OrthoDB" id="6512918at2759"/>
<dbReference type="GO" id="GO:0016020">
    <property type="term" value="C:membrane"/>
    <property type="evidence" value="ECO:0007669"/>
    <property type="project" value="UniProtKB-SubCell"/>
</dbReference>
<accession>A0A813HBB9</accession>
<proteinExistence type="inferred from homology"/>
<gene>
    <name evidence="12" type="ORF">PGLA1383_LOCUS50796</name>
</gene>
<evidence type="ECO:0000256" key="2">
    <source>
        <dbReference type="ARBA" id="ARBA00008869"/>
    </source>
</evidence>
<reference evidence="12" key="1">
    <citation type="submission" date="2021-02" db="EMBL/GenBank/DDBJ databases">
        <authorList>
            <person name="Dougan E. K."/>
            <person name="Rhodes N."/>
            <person name="Thang M."/>
            <person name="Chan C."/>
        </authorList>
    </citation>
    <scope>NUCLEOTIDE SEQUENCE</scope>
</reference>
<evidence type="ECO:0000313" key="13">
    <source>
        <dbReference type="Proteomes" id="UP000654075"/>
    </source>
</evidence>
<evidence type="ECO:0000256" key="7">
    <source>
        <dbReference type="ARBA" id="ARBA00022989"/>
    </source>
</evidence>
<dbReference type="Proteomes" id="UP000654075">
    <property type="component" value="Unassembled WGS sequence"/>
</dbReference>
<feature type="transmembrane region" description="Helical" evidence="10">
    <location>
        <begin position="880"/>
        <end position="901"/>
    </location>
</feature>
<feature type="domain" description="ABC transporter" evidence="11">
    <location>
        <begin position="318"/>
        <end position="552"/>
    </location>
</feature>
<dbReference type="InterPro" id="IPR027417">
    <property type="entry name" value="P-loop_NTPase"/>
</dbReference>
<dbReference type="InterPro" id="IPR026082">
    <property type="entry name" value="ABCA"/>
</dbReference>
<keyword evidence="6" id="KW-0067">ATP-binding</keyword>
<dbReference type="PANTHER" id="PTHR19229">
    <property type="entry name" value="ATP-BINDING CASSETTE TRANSPORTER SUBFAMILY A ABCA"/>
    <property type="match status" value="1"/>
</dbReference>
<evidence type="ECO:0000256" key="8">
    <source>
        <dbReference type="ARBA" id="ARBA00023136"/>
    </source>
</evidence>
<dbReference type="Pfam" id="PF00005">
    <property type="entry name" value="ABC_tran"/>
    <property type="match status" value="2"/>
</dbReference>
<dbReference type="EMBL" id="CAJNNV010031255">
    <property type="protein sequence ID" value="CAE8635197.1"/>
    <property type="molecule type" value="Genomic_DNA"/>
</dbReference>
<comment type="subcellular location">
    <subcellularLocation>
        <location evidence="1">Membrane</location>
        <topology evidence="1">Multi-pass membrane protein</topology>
    </subcellularLocation>
</comment>
<feature type="compositionally biased region" description="Polar residues" evidence="9">
    <location>
        <begin position="262"/>
        <end position="279"/>
    </location>
</feature>
<dbReference type="OMA" id="IEAPEHH"/>
<feature type="transmembrane region" description="Helical" evidence="10">
    <location>
        <begin position="1148"/>
        <end position="1165"/>
    </location>
</feature>
<dbReference type="InterPro" id="IPR017871">
    <property type="entry name" value="ABC_transporter-like_CS"/>
</dbReference>
<evidence type="ECO:0000313" key="12">
    <source>
        <dbReference type="EMBL" id="CAE8635197.1"/>
    </source>
</evidence>
<dbReference type="GO" id="GO:0140359">
    <property type="term" value="F:ABC-type transporter activity"/>
    <property type="evidence" value="ECO:0007669"/>
    <property type="project" value="InterPro"/>
</dbReference>
<evidence type="ECO:0000256" key="6">
    <source>
        <dbReference type="ARBA" id="ARBA00022840"/>
    </source>
</evidence>
<keyword evidence="5" id="KW-0547">Nucleotide-binding</keyword>
<feature type="region of interest" description="Disordered" evidence="9">
    <location>
        <begin position="786"/>
        <end position="814"/>
    </location>
</feature>
<keyword evidence="3" id="KW-0813">Transport</keyword>
<feature type="non-terminal residue" evidence="12">
    <location>
        <position position="1"/>
    </location>
</feature>
<feature type="transmembrane region" description="Helical" evidence="10">
    <location>
        <begin position="1272"/>
        <end position="1296"/>
    </location>
</feature>
<feature type="transmembrane region" description="Helical" evidence="10">
    <location>
        <begin position="37"/>
        <end position="56"/>
    </location>
</feature>
<name>A0A813HBB9_POLGL</name>
<comment type="caution">
    <text evidence="12">The sequence shown here is derived from an EMBL/GenBank/DDBJ whole genome shotgun (WGS) entry which is preliminary data.</text>
</comment>
<feature type="domain" description="ABC transporter" evidence="11">
    <location>
        <begin position="1342"/>
        <end position="1584"/>
    </location>
</feature>
<dbReference type="Gene3D" id="3.40.50.300">
    <property type="entry name" value="P-loop containing nucleotide triphosphate hydrolases"/>
    <property type="match status" value="2"/>
</dbReference>
<feature type="transmembrane region" description="Helical" evidence="10">
    <location>
        <begin position="1067"/>
        <end position="1089"/>
    </location>
</feature>
<feature type="region of interest" description="Disordered" evidence="9">
    <location>
        <begin position="753"/>
        <end position="774"/>
    </location>
</feature>
<dbReference type="Pfam" id="PF12698">
    <property type="entry name" value="ABC2_membrane_3"/>
    <property type="match status" value="1"/>
</dbReference>
<evidence type="ECO:0000256" key="9">
    <source>
        <dbReference type="SAM" id="MobiDB-lite"/>
    </source>
</evidence>
<keyword evidence="7 10" id="KW-1133">Transmembrane helix</keyword>
<keyword evidence="4 10" id="KW-0812">Transmembrane</keyword>
<keyword evidence="13" id="KW-1185">Reference proteome</keyword>
<dbReference type="InterPro" id="IPR003593">
    <property type="entry name" value="AAA+_ATPase"/>
</dbReference>
<evidence type="ECO:0000256" key="5">
    <source>
        <dbReference type="ARBA" id="ARBA00022741"/>
    </source>
</evidence>
<protein>
    <recommendedName>
        <fullName evidence="11">ABC transporter domain-containing protein</fullName>
    </recommendedName>
</protein>
<keyword evidence="8 10" id="KW-0472">Membrane</keyword>
<organism evidence="12 13">
    <name type="scientific">Polarella glacialis</name>
    <name type="common">Dinoflagellate</name>
    <dbReference type="NCBI Taxonomy" id="89957"/>
    <lineage>
        <taxon>Eukaryota</taxon>
        <taxon>Sar</taxon>
        <taxon>Alveolata</taxon>
        <taxon>Dinophyceae</taxon>
        <taxon>Suessiales</taxon>
        <taxon>Suessiaceae</taxon>
        <taxon>Polarella</taxon>
    </lineage>
</organism>
<evidence type="ECO:0000256" key="3">
    <source>
        <dbReference type="ARBA" id="ARBA00022448"/>
    </source>
</evidence>
<dbReference type="PROSITE" id="PS00211">
    <property type="entry name" value="ABC_TRANSPORTER_1"/>
    <property type="match status" value="1"/>
</dbReference>